<evidence type="ECO:0000256" key="7">
    <source>
        <dbReference type="ARBA" id="ARBA00023136"/>
    </source>
</evidence>
<evidence type="ECO:0000256" key="1">
    <source>
        <dbReference type="ARBA" id="ARBA00004236"/>
    </source>
</evidence>
<dbReference type="InterPro" id="IPR027417">
    <property type="entry name" value="P-loop_NTPase"/>
</dbReference>
<keyword evidence="6" id="KW-1278">Translocase</keyword>
<dbReference type="Gene3D" id="3.40.50.300">
    <property type="entry name" value="P-loop containing nucleotide triphosphate hydrolases"/>
    <property type="match status" value="1"/>
</dbReference>
<sequence length="290" mass="32510">MLVKEEGGFSMVLQLENIQKKFGSFTALEDISFDIHQGEIFGFLGPSGSGKTTTIKIVTGQLAQTNGSATVLGKDTRRINEGIYEQIGIVTDTSGLYEKLSVYDNLKIFADILNVDQARIVILLKKVGLFDHKKKKAGKLSKGQRQRLVLARAILHKPKLLFLDEPTSGLDPTTAKQIQDMFLELKHEGMSIFLTTHNMEEATRLCDTIALLNEGRIVEQGSPQEICLRHNQDKQYRVTLNNREVMKLDDSNASAEFIYENLQNGQIETLHSCEPTLEDVFIKVTGRELL</sequence>
<organism evidence="9 10">
    <name type="scientific">Erysipelothrix larvae</name>
    <dbReference type="NCBI Taxonomy" id="1514105"/>
    <lineage>
        <taxon>Bacteria</taxon>
        <taxon>Bacillati</taxon>
        <taxon>Bacillota</taxon>
        <taxon>Erysipelotrichia</taxon>
        <taxon>Erysipelotrichales</taxon>
        <taxon>Erysipelotrichaceae</taxon>
        <taxon>Erysipelothrix</taxon>
    </lineage>
</organism>
<dbReference type="GO" id="GO:0005524">
    <property type="term" value="F:ATP binding"/>
    <property type="evidence" value="ECO:0007669"/>
    <property type="project" value="UniProtKB-KW"/>
</dbReference>
<dbReference type="STRING" id="1514105.AOC36_00470"/>
<dbReference type="SMART" id="SM00382">
    <property type="entry name" value="AAA"/>
    <property type="match status" value="1"/>
</dbReference>
<name>A0A0X8H205_9FIRM</name>
<evidence type="ECO:0000256" key="4">
    <source>
        <dbReference type="ARBA" id="ARBA00022741"/>
    </source>
</evidence>
<dbReference type="Proteomes" id="UP000063781">
    <property type="component" value="Chromosome"/>
</dbReference>
<dbReference type="KEGG" id="erl:AOC36_00470"/>
<dbReference type="PROSITE" id="PS00211">
    <property type="entry name" value="ABC_TRANSPORTER_1"/>
    <property type="match status" value="1"/>
</dbReference>
<dbReference type="EMBL" id="CP013213">
    <property type="protein sequence ID" value="AMC94601.1"/>
    <property type="molecule type" value="Genomic_DNA"/>
</dbReference>
<dbReference type="InterPro" id="IPR017871">
    <property type="entry name" value="ABC_transporter-like_CS"/>
</dbReference>
<reference evidence="9 10" key="1">
    <citation type="submission" date="2015-10" db="EMBL/GenBank/DDBJ databases">
        <title>Erysipelothrix larvae sp. LV19 isolated from the larval gut of the rhinoceros beetle, Trypoxylus dichotomus.</title>
        <authorList>
            <person name="Lim S."/>
            <person name="Kim B.-C."/>
        </authorList>
    </citation>
    <scope>NUCLEOTIDE SEQUENCE [LARGE SCALE GENOMIC DNA]</scope>
    <source>
        <strain evidence="9 10">LV19</strain>
    </source>
</reference>
<evidence type="ECO:0000256" key="2">
    <source>
        <dbReference type="ARBA" id="ARBA00022448"/>
    </source>
</evidence>
<keyword evidence="7" id="KW-0472">Membrane</keyword>
<comment type="subcellular location">
    <subcellularLocation>
        <location evidence="1">Cell membrane</location>
    </subcellularLocation>
</comment>
<proteinExistence type="predicted"/>
<dbReference type="SUPFAM" id="SSF52540">
    <property type="entry name" value="P-loop containing nucleoside triphosphate hydrolases"/>
    <property type="match status" value="1"/>
</dbReference>
<protein>
    <submittedName>
        <fullName evidence="9">ABC transporter ATP-binding protein</fullName>
    </submittedName>
</protein>
<evidence type="ECO:0000256" key="3">
    <source>
        <dbReference type="ARBA" id="ARBA00022475"/>
    </source>
</evidence>
<dbReference type="CDD" id="cd03230">
    <property type="entry name" value="ABC_DR_subfamily_A"/>
    <property type="match status" value="1"/>
</dbReference>
<dbReference type="PANTHER" id="PTHR42711">
    <property type="entry name" value="ABC TRANSPORTER ATP-BINDING PROTEIN"/>
    <property type="match status" value="1"/>
</dbReference>
<dbReference type="PROSITE" id="PS50893">
    <property type="entry name" value="ABC_TRANSPORTER_2"/>
    <property type="match status" value="1"/>
</dbReference>
<dbReference type="PANTHER" id="PTHR42711:SF13">
    <property type="entry name" value="ABC TRANSPORTER, ATP-BINDING PROTEIN"/>
    <property type="match status" value="1"/>
</dbReference>
<dbReference type="GO" id="GO:0016887">
    <property type="term" value="F:ATP hydrolysis activity"/>
    <property type="evidence" value="ECO:0007669"/>
    <property type="project" value="InterPro"/>
</dbReference>
<evidence type="ECO:0000313" key="10">
    <source>
        <dbReference type="Proteomes" id="UP000063781"/>
    </source>
</evidence>
<evidence type="ECO:0000256" key="6">
    <source>
        <dbReference type="ARBA" id="ARBA00022967"/>
    </source>
</evidence>
<dbReference type="InterPro" id="IPR003593">
    <property type="entry name" value="AAA+_ATPase"/>
</dbReference>
<keyword evidence="3" id="KW-1003">Cell membrane</keyword>
<accession>A0A0X8H205</accession>
<evidence type="ECO:0000313" key="9">
    <source>
        <dbReference type="EMBL" id="AMC94601.1"/>
    </source>
</evidence>
<dbReference type="InterPro" id="IPR003439">
    <property type="entry name" value="ABC_transporter-like_ATP-bd"/>
</dbReference>
<evidence type="ECO:0000256" key="5">
    <source>
        <dbReference type="ARBA" id="ARBA00022840"/>
    </source>
</evidence>
<dbReference type="InterPro" id="IPR050763">
    <property type="entry name" value="ABC_transporter_ATP-binding"/>
</dbReference>
<dbReference type="FunFam" id="3.40.50.300:FF:000589">
    <property type="entry name" value="ABC transporter, ATP-binding subunit"/>
    <property type="match status" value="1"/>
</dbReference>
<keyword evidence="4" id="KW-0547">Nucleotide-binding</keyword>
<dbReference type="AlphaFoldDB" id="A0A0X8H205"/>
<keyword evidence="5 9" id="KW-0067">ATP-binding</keyword>
<keyword evidence="2" id="KW-0813">Transport</keyword>
<evidence type="ECO:0000259" key="8">
    <source>
        <dbReference type="PROSITE" id="PS50893"/>
    </source>
</evidence>
<keyword evidence="10" id="KW-1185">Reference proteome</keyword>
<dbReference type="Pfam" id="PF00005">
    <property type="entry name" value="ABC_tran"/>
    <property type="match status" value="1"/>
</dbReference>
<dbReference type="GO" id="GO:0005886">
    <property type="term" value="C:plasma membrane"/>
    <property type="evidence" value="ECO:0007669"/>
    <property type="project" value="UniProtKB-SubCell"/>
</dbReference>
<gene>
    <name evidence="9" type="ORF">AOC36_00470</name>
</gene>
<feature type="domain" description="ABC transporter" evidence="8">
    <location>
        <begin position="13"/>
        <end position="239"/>
    </location>
</feature>